<dbReference type="Gene3D" id="3.40.50.300">
    <property type="entry name" value="P-loop containing nucleotide triphosphate hydrolases"/>
    <property type="match status" value="1"/>
</dbReference>
<reference evidence="3 4" key="1">
    <citation type="submission" date="2013-03" db="EMBL/GenBank/DDBJ databases">
        <title>The Genome Sequence of Atopobium minutum 10063974.</title>
        <authorList>
            <consortium name="The Broad Institute Genome Sequencing Platform"/>
            <person name="Earl A."/>
            <person name="Ward D."/>
            <person name="Feldgarden M."/>
            <person name="Gevers D."/>
            <person name="Lambert T."/>
            <person name="Marvaud J.-C."/>
            <person name="Courvalin P."/>
            <person name="Walker B."/>
            <person name="Young S.K."/>
            <person name="Zeng Q."/>
            <person name="Gargeya S."/>
            <person name="Fitzgerald M."/>
            <person name="Haas B."/>
            <person name="Abouelleil A."/>
            <person name="Alvarado L."/>
            <person name="Arachchi H.M."/>
            <person name="Berlin A.M."/>
            <person name="Chapman S.B."/>
            <person name="Dewar J."/>
            <person name="Goldberg J."/>
            <person name="Griggs A."/>
            <person name="Gujja S."/>
            <person name="Hansen M."/>
            <person name="Howarth C."/>
            <person name="Imamovic A."/>
            <person name="Larimer J."/>
            <person name="McCowan C."/>
            <person name="Murphy C."/>
            <person name="Neiman D."/>
            <person name="Pearson M."/>
            <person name="Priest M."/>
            <person name="Roberts A."/>
            <person name="Saif S."/>
            <person name="Shea T."/>
            <person name="Sisk P."/>
            <person name="Sykes S."/>
            <person name="Wortman J."/>
            <person name="Nusbaum C."/>
            <person name="Birren B."/>
        </authorList>
    </citation>
    <scope>NUCLEOTIDE SEQUENCE [LARGE SCALE GENOMIC DNA]</scope>
    <source>
        <strain evidence="3 4">10063974</strain>
    </source>
</reference>
<accession>N2C0F4</accession>
<comment type="caution">
    <text evidence="3">The sequence shown here is derived from an EMBL/GenBank/DDBJ whole genome shotgun (WGS) entry which is preliminary data.</text>
</comment>
<dbReference type="Gene3D" id="3.30.420.280">
    <property type="match status" value="1"/>
</dbReference>
<dbReference type="OrthoDB" id="479677at2"/>
<sequence length="559" mass="63147">MLGKDPLKNDRYEKYCLLRAAGKTRQQAMYEVYPSRRNWKPASVDNKAYALEKLGDVQARILYLKNQIAKEAIISKSDVLAGMSETFQESRKVIKHEGISRDAIQGVAALGKTLLDALPDEVPDEQIAYVRDFGVLIAEPFFAAHRVIAKDQSGEFWFYGGRASTKSSCISLEIVDGLMKHPERSAFITVKRKADIREGVYEQMLWALRKHGVEDVWDCTVSPLRMRNKATGQVIIFRGGDNTEKTKSVKAPDGTYFAYTWVEEADQFAGMNEIRTIYQSVTRDAGPDAVYFRFHSFNPPRSRASWANKKIAELIASGTPVYKANYNDVPPEWVPAQIYEDAQALKAVDEESYLHEYMGEPVGFGAEVFSRCEVRPITFDERRELEHHYYGVDWGFSQDPWVWLKVGYDAKKRTLYILDEMSGKGLSNEQTAGMVTERMGAELLDDDGKTVEDAEPFAYVMCDGAEPKSIASWREEGIEALAAPKQGAHNVRNSIRWLQERTKIVIDPACTLAAAEIPAYQYEMTKDGEVTGLLPDKDNHAIDALRYACSTLIDDRQMI</sequence>
<dbReference type="InterPro" id="IPR027417">
    <property type="entry name" value="P-loop_NTPase"/>
</dbReference>
<dbReference type="Pfam" id="PF04466">
    <property type="entry name" value="Terminase_3"/>
    <property type="match status" value="1"/>
</dbReference>
<evidence type="ECO:0000259" key="1">
    <source>
        <dbReference type="Pfam" id="PF04466"/>
    </source>
</evidence>
<proteinExistence type="predicted"/>
<evidence type="ECO:0000313" key="3">
    <source>
        <dbReference type="EMBL" id="EMZ42649.1"/>
    </source>
</evidence>
<dbReference type="Proteomes" id="UP000012651">
    <property type="component" value="Unassembled WGS sequence"/>
</dbReference>
<dbReference type="Pfam" id="PF17288">
    <property type="entry name" value="Terminase_3C"/>
    <property type="match status" value="1"/>
</dbReference>
<dbReference type="AlphaFoldDB" id="N2C0F4"/>
<dbReference type="HOGENOM" id="CLU_035697_2_0_11"/>
<dbReference type="RefSeq" id="WP_002562982.1">
    <property type="nucleotide sequence ID" value="NZ_KB822533.1"/>
</dbReference>
<feature type="domain" description="Phage terminase large subunit C-terminal" evidence="2">
    <location>
        <begin position="393"/>
        <end position="549"/>
    </location>
</feature>
<evidence type="ECO:0000313" key="4">
    <source>
        <dbReference type="Proteomes" id="UP000012651"/>
    </source>
</evidence>
<organism evidence="3 4">
    <name type="scientific">Atopobium minutum 10063974</name>
    <dbReference type="NCBI Taxonomy" id="997872"/>
    <lineage>
        <taxon>Bacteria</taxon>
        <taxon>Bacillati</taxon>
        <taxon>Actinomycetota</taxon>
        <taxon>Coriobacteriia</taxon>
        <taxon>Coriobacteriales</taxon>
        <taxon>Atopobiaceae</taxon>
        <taxon>Atopobium</taxon>
    </lineage>
</organism>
<feature type="domain" description="Phage terminase large subunit N-terminal" evidence="1">
    <location>
        <begin position="158"/>
        <end position="360"/>
    </location>
</feature>
<dbReference type="InterPro" id="IPR035412">
    <property type="entry name" value="Terminase_L_N"/>
</dbReference>
<dbReference type="PANTHER" id="PTHR39184:SF1">
    <property type="entry name" value="PBSX PHAGE TERMINASE LARGE SUBUNIT"/>
    <property type="match status" value="1"/>
</dbReference>
<dbReference type="InterPro" id="IPR052380">
    <property type="entry name" value="Viral_DNA_packaging_terminase"/>
</dbReference>
<protein>
    <submittedName>
        <fullName evidence="3">PBSX family phage terminase, large subunit</fullName>
    </submittedName>
</protein>
<gene>
    <name evidence="3" type="ORF">HMPREF1091_00207</name>
</gene>
<keyword evidence="4" id="KW-1185">Reference proteome</keyword>
<dbReference type="EMBL" id="AGXC01000001">
    <property type="protein sequence ID" value="EMZ42649.1"/>
    <property type="molecule type" value="Genomic_DNA"/>
</dbReference>
<name>N2C0F4_9ACTN</name>
<dbReference type="PANTHER" id="PTHR39184">
    <property type="match status" value="1"/>
</dbReference>
<dbReference type="InterPro" id="IPR035413">
    <property type="entry name" value="Terminase_L_C"/>
</dbReference>
<evidence type="ECO:0000259" key="2">
    <source>
        <dbReference type="Pfam" id="PF17288"/>
    </source>
</evidence>
<dbReference type="PATRIC" id="fig|997872.3.peg.208"/>